<evidence type="ECO:0000313" key="2">
    <source>
        <dbReference type="EMBL" id="AFJ62103.1"/>
    </source>
</evidence>
<keyword evidence="1" id="KW-0472">Membrane</keyword>
<accession>I2C629</accession>
<feature type="transmembrane region" description="Helical" evidence="1">
    <location>
        <begin position="12"/>
        <end position="34"/>
    </location>
</feature>
<dbReference type="EMBL" id="CP003332">
    <property type="protein sequence ID" value="AFJ62103.1"/>
    <property type="molecule type" value="Genomic_DNA"/>
</dbReference>
<reference evidence="2 3" key="1">
    <citation type="journal article" date="2012" name="J. Biotechnol.">
        <title>Genome sequence of the plant growth promoting strain Bacillus amyloliquefaciens subsp. plantarum B9601-Y2 and expression of mersacidin and other secondary metabolites.</title>
        <authorList>
            <person name="He P."/>
            <person name="Hao K."/>
            <person name="Blom J."/>
            <person name="Ruckert C."/>
            <person name="Vater J."/>
            <person name="Mao Z."/>
            <person name="Wu Y."/>
            <person name="Hou M."/>
            <person name="He P."/>
            <person name="He Y."/>
            <person name="Borriss R."/>
        </authorList>
    </citation>
    <scope>NUCLEOTIDE SEQUENCE [LARGE SCALE GENOMIC DNA]</scope>
    <source>
        <strain evidence="2">Y2</strain>
    </source>
</reference>
<evidence type="ECO:0008006" key="4">
    <source>
        <dbReference type="Google" id="ProtNLM"/>
    </source>
</evidence>
<dbReference type="AlphaFoldDB" id="I2C629"/>
<evidence type="ECO:0000256" key="1">
    <source>
        <dbReference type="SAM" id="Phobius"/>
    </source>
</evidence>
<sequence length="123" mass="14071">MKGGEHLKKILFLKASILFLAIASFHLLSIPHAFDTAHHFKAVADQQEMHEMKAGQNADDEKKSLTGSYILTALFAASVSLIVISDRRRPASRRRQRKKSFLIAKFYQSSYFDELHVQHRLSM</sequence>
<gene>
    <name evidence="2" type="primary">ynfC</name>
    <name evidence="2" type="ORF">MUS_2144</name>
</gene>
<proteinExistence type="predicted"/>
<feature type="transmembrane region" description="Helical" evidence="1">
    <location>
        <begin position="67"/>
        <end position="85"/>
    </location>
</feature>
<keyword evidence="1" id="KW-1133">Transmembrane helix</keyword>
<name>I2C629_BACAY</name>
<protein>
    <recommendedName>
        <fullName evidence="4">Transmembrane protein</fullName>
    </recommendedName>
</protein>
<dbReference type="PATRIC" id="fig|1126211.3.peg.2058"/>
<keyword evidence="1" id="KW-0812">Transmembrane</keyword>
<organism evidence="2 3">
    <name type="scientific">Bacillus amyloliquefaciens (strain Y2)</name>
    <name type="common">Bacillus amyloliquefaciens subsp. plantarum (strain B9601-Y2)</name>
    <dbReference type="NCBI Taxonomy" id="1155777"/>
    <lineage>
        <taxon>Bacteria</taxon>
        <taxon>Bacillati</taxon>
        <taxon>Bacillota</taxon>
        <taxon>Bacilli</taxon>
        <taxon>Bacillales</taxon>
        <taxon>Bacillaceae</taxon>
        <taxon>Bacillus</taxon>
        <taxon>Bacillus amyloliquefaciens group</taxon>
    </lineage>
</organism>
<dbReference type="Proteomes" id="UP000002878">
    <property type="component" value="Chromosome"/>
</dbReference>
<dbReference type="HOGENOM" id="CLU_2079926_0_0_9"/>
<evidence type="ECO:0000313" key="3">
    <source>
        <dbReference type="Proteomes" id="UP000002878"/>
    </source>
</evidence>
<dbReference type="KEGG" id="bqy:MUS_2144"/>